<dbReference type="EMBL" id="JAHDTB010000006">
    <property type="protein sequence ID" value="MBW8287824.1"/>
    <property type="molecule type" value="Genomic_DNA"/>
</dbReference>
<organism evidence="2 3">
    <name type="scientific">Chromobacterium subtsugae</name>
    <dbReference type="NCBI Taxonomy" id="251747"/>
    <lineage>
        <taxon>Bacteria</taxon>
        <taxon>Pseudomonadati</taxon>
        <taxon>Pseudomonadota</taxon>
        <taxon>Betaproteobacteria</taxon>
        <taxon>Neisseriales</taxon>
        <taxon>Chromobacteriaceae</taxon>
        <taxon>Chromobacterium</taxon>
    </lineage>
</organism>
<dbReference type="SUPFAM" id="SSF53955">
    <property type="entry name" value="Lysozyme-like"/>
    <property type="match status" value="1"/>
</dbReference>
<reference evidence="2 3" key="1">
    <citation type="submission" date="2021-05" db="EMBL/GenBank/DDBJ databases">
        <title>Draft Whole Genome Sequencing Of Biosensor Chromobacterium violaceum Strain CV026 Reveals A Regulatory RNA In Chromobacterium violaceum Phenotype Regulatory Network.</title>
        <authorList>
            <person name="Hong K.W."/>
            <person name="Chan K.G."/>
            <person name="Chang C.-Y."/>
        </authorList>
    </citation>
    <scope>NUCLEOTIDE SEQUENCE [LARGE SCALE GENOMIC DNA]</scope>
    <source>
        <strain evidence="2 3">ATCC 31532</strain>
    </source>
</reference>
<sequence>MATVQKKKIHTHNGKLTPKSKTSPEKVQVDDSARLKEIRKLVEENNQSSMPTDLIICHIYMESRFDANPHTSGSSAKGLMQLLKAPIREMYRIENLKKPRSEKLTDDKVFKKADSFHDSPSLLNEAINIQTGTKYLQLLIDNEKKKGAADPVAEAYKDYRGVRNGIYYKKIKSMADQLKNNPDSMQILRDGVK</sequence>
<accession>A0ABS7FCL3</accession>
<evidence type="ECO:0000313" key="3">
    <source>
        <dbReference type="Proteomes" id="UP000711178"/>
    </source>
</evidence>
<evidence type="ECO:0000313" key="2">
    <source>
        <dbReference type="EMBL" id="MBW8287824.1"/>
    </source>
</evidence>
<dbReference type="InterPro" id="IPR023346">
    <property type="entry name" value="Lysozyme-like_dom_sf"/>
</dbReference>
<keyword evidence="3" id="KW-1185">Reference proteome</keyword>
<proteinExistence type="predicted"/>
<gene>
    <name evidence="2" type="ORF">KIF53_09330</name>
</gene>
<dbReference type="Proteomes" id="UP000711178">
    <property type="component" value="Unassembled WGS sequence"/>
</dbReference>
<feature type="compositionally biased region" description="Basic residues" evidence="1">
    <location>
        <begin position="1"/>
        <end position="13"/>
    </location>
</feature>
<dbReference type="Gene3D" id="1.10.530.10">
    <property type="match status" value="1"/>
</dbReference>
<evidence type="ECO:0000256" key="1">
    <source>
        <dbReference type="SAM" id="MobiDB-lite"/>
    </source>
</evidence>
<dbReference type="RefSeq" id="WP_059184212.1">
    <property type="nucleotide sequence ID" value="NZ_CP142381.1"/>
</dbReference>
<name>A0ABS7FCL3_9NEIS</name>
<protein>
    <recommendedName>
        <fullName evidence="4">Transglycosylase SLT domain-containing protein</fullName>
    </recommendedName>
</protein>
<evidence type="ECO:0008006" key="4">
    <source>
        <dbReference type="Google" id="ProtNLM"/>
    </source>
</evidence>
<comment type="caution">
    <text evidence="2">The sequence shown here is derived from an EMBL/GenBank/DDBJ whole genome shotgun (WGS) entry which is preliminary data.</text>
</comment>
<dbReference type="GeneID" id="89687493"/>
<feature type="region of interest" description="Disordered" evidence="1">
    <location>
        <begin position="1"/>
        <end position="29"/>
    </location>
</feature>